<keyword evidence="6" id="KW-1185">Reference proteome</keyword>
<dbReference type="InterPro" id="IPR000524">
    <property type="entry name" value="Tscrpt_reg_HTH_GntR"/>
</dbReference>
<evidence type="ECO:0000313" key="5">
    <source>
        <dbReference type="EMBL" id="SDW56583.1"/>
    </source>
</evidence>
<sequence>MTATLFQSTYAALRADIIFGKLPPDMRLRLDDLRASYGASVPTLREVLNRLVSERLVVLQDSRGFSVASISAGNLIEIAELRKLIELNALEQSIRNGTMEWESNVVAAHYRLSRVEARMLADATGDRTEWKRYDFEFHQTLIMGCQSAELLALHETVFDKYLRYQMIYLTFRGQVAADEHRTLLDAALARDVEGARATLIRHIDGGVTHALRANRAQETS</sequence>
<organism evidence="5 6">
    <name type="scientific">Roseicitreum antarcticum</name>
    <dbReference type="NCBI Taxonomy" id="564137"/>
    <lineage>
        <taxon>Bacteria</taxon>
        <taxon>Pseudomonadati</taxon>
        <taxon>Pseudomonadota</taxon>
        <taxon>Alphaproteobacteria</taxon>
        <taxon>Rhodobacterales</taxon>
        <taxon>Paracoccaceae</taxon>
        <taxon>Roseicitreum</taxon>
    </lineage>
</organism>
<evidence type="ECO:0000313" key="6">
    <source>
        <dbReference type="Proteomes" id="UP000198539"/>
    </source>
</evidence>
<feature type="domain" description="HTH gntR-type" evidence="4">
    <location>
        <begin position="3"/>
        <end position="70"/>
    </location>
</feature>
<dbReference type="AlphaFoldDB" id="A0A1H2UK77"/>
<proteinExistence type="predicted"/>
<dbReference type="InterPro" id="IPR036388">
    <property type="entry name" value="WH-like_DNA-bd_sf"/>
</dbReference>
<dbReference type="OrthoDB" id="8638122at2"/>
<dbReference type="Pfam" id="PF00392">
    <property type="entry name" value="GntR"/>
    <property type="match status" value="1"/>
</dbReference>
<dbReference type="SMART" id="SM00345">
    <property type="entry name" value="HTH_GNTR"/>
    <property type="match status" value="1"/>
</dbReference>
<dbReference type="Gene3D" id="1.10.10.10">
    <property type="entry name" value="Winged helix-like DNA-binding domain superfamily/Winged helix DNA-binding domain"/>
    <property type="match status" value="1"/>
</dbReference>
<dbReference type="InterPro" id="IPR011711">
    <property type="entry name" value="GntR_C"/>
</dbReference>
<dbReference type="Gene3D" id="1.20.120.530">
    <property type="entry name" value="GntR ligand-binding domain-like"/>
    <property type="match status" value="1"/>
</dbReference>
<dbReference type="InterPro" id="IPR008920">
    <property type="entry name" value="TF_FadR/GntR_C"/>
</dbReference>
<name>A0A1H2UK77_9RHOB</name>
<dbReference type="PROSITE" id="PS50949">
    <property type="entry name" value="HTH_GNTR"/>
    <property type="match status" value="1"/>
</dbReference>
<dbReference type="PANTHER" id="PTHR43537:SF20">
    <property type="entry name" value="HTH-TYPE TRANSCRIPTIONAL REPRESSOR GLAR"/>
    <property type="match status" value="1"/>
</dbReference>
<evidence type="ECO:0000259" key="4">
    <source>
        <dbReference type="PROSITE" id="PS50949"/>
    </source>
</evidence>
<keyword evidence="1" id="KW-0805">Transcription regulation</keyword>
<dbReference type="SUPFAM" id="SSF46785">
    <property type="entry name" value="Winged helix' DNA-binding domain"/>
    <property type="match status" value="1"/>
</dbReference>
<keyword evidence="2 5" id="KW-0238">DNA-binding</keyword>
<dbReference type="Pfam" id="PF07729">
    <property type="entry name" value="FCD"/>
    <property type="match status" value="1"/>
</dbReference>
<evidence type="ECO:0000256" key="2">
    <source>
        <dbReference type="ARBA" id="ARBA00023125"/>
    </source>
</evidence>
<dbReference type="PANTHER" id="PTHR43537">
    <property type="entry name" value="TRANSCRIPTIONAL REGULATOR, GNTR FAMILY"/>
    <property type="match status" value="1"/>
</dbReference>
<dbReference type="STRING" id="564137.SAMN04488238_102412"/>
<dbReference type="Proteomes" id="UP000198539">
    <property type="component" value="Unassembled WGS sequence"/>
</dbReference>
<dbReference type="EMBL" id="FNOM01000002">
    <property type="protein sequence ID" value="SDW56583.1"/>
    <property type="molecule type" value="Genomic_DNA"/>
</dbReference>
<dbReference type="SMART" id="SM00895">
    <property type="entry name" value="FCD"/>
    <property type="match status" value="1"/>
</dbReference>
<gene>
    <name evidence="5" type="ORF">SAMN04488238_102412</name>
</gene>
<protein>
    <submittedName>
        <fullName evidence="5">DNA-binding transcriptional regulator, GntR family</fullName>
    </submittedName>
</protein>
<dbReference type="GO" id="GO:0003700">
    <property type="term" value="F:DNA-binding transcription factor activity"/>
    <property type="evidence" value="ECO:0007669"/>
    <property type="project" value="InterPro"/>
</dbReference>
<dbReference type="RefSeq" id="WP_092886092.1">
    <property type="nucleotide sequence ID" value="NZ_CP061498.1"/>
</dbReference>
<dbReference type="GO" id="GO:0003677">
    <property type="term" value="F:DNA binding"/>
    <property type="evidence" value="ECO:0007669"/>
    <property type="project" value="UniProtKB-KW"/>
</dbReference>
<accession>A0A1H2UK77</accession>
<reference evidence="5 6" key="1">
    <citation type="submission" date="2016-10" db="EMBL/GenBank/DDBJ databases">
        <authorList>
            <person name="de Groot N.N."/>
        </authorList>
    </citation>
    <scope>NUCLEOTIDE SEQUENCE [LARGE SCALE GENOMIC DNA]</scope>
    <source>
        <strain evidence="5 6">CGMCC 1.8894</strain>
    </source>
</reference>
<keyword evidence="3" id="KW-0804">Transcription</keyword>
<evidence type="ECO:0000256" key="1">
    <source>
        <dbReference type="ARBA" id="ARBA00023015"/>
    </source>
</evidence>
<dbReference type="InterPro" id="IPR036390">
    <property type="entry name" value="WH_DNA-bd_sf"/>
</dbReference>
<evidence type="ECO:0000256" key="3">
    <source>
        <dbReference type="ARBA" id="ARBA00023163"/>
    </source>
</evidence>
<dbReference type="SUPFAM" id="SSF48008">
    <property type="entry name" value="GntR ligand-binding domain-like"/>
    <property type="match status" value="1"/>
</dbReference>